<gene>
    <name evidence="2" type="ORF">K458DRAFT_385854</name>
</gene>
<feature type="region of interest" description="Disordered" evidence="1">
    <location>
        <begin position="310"/>
        <end position="331"/>
    </location>
</feature>
<feature type="compositionally biased region" description="Basic and acidic residues" evidence="1">
    <location>
        <begin position="468"/>
        <end position="477"/>
    </location>
</feature>
<dbReference type="OrthoDB" id="194443at2759"/>
<sequence length="477" mass="52537">MATGDIFVDMLQGQIFEVVVGTKTPTFDPPVYYLPCGLFSTASGYFQDEIARQTSRGAPKDSHNTAPTSIATPDPSLGNDSILTSILKISLPDEDPGTFGLFLRFVYQGHTPFAPATAHPFGPGTQSFPQNNAWVNHAPNIPPSIRAWVLGSFLRAPAFQNHALQYTETSLGRTIFITPQLVHWVYTQRTSADALRRFVLDALVLYWSEPTAHVTKGVQYDELWMRVFNCFPDLHKAFIFGLQGRKTQRIQAQRYFVETPSKNTYISPYTTPPAHGPTTTSAAVAAAKLQVEKPGHMPNLRPYTKIGASTRSAPVKKKEQPQLVVKQETQTTPLSEMPFARTWSAWELKYGGSNSPAPTPTPTIDSAMAPTQSRLRTPFSTPNQQNIGNAPSISKRSASPTLAQQYPKLPKLLPKPADNHQPNVIAERLENKKADATTNKLDDAQLKVATPEGDKHERNDSATNTSEVDSKPKECGQ</sequence>
<keyword evidence="3" id="KW-1185">Reference proteome</keyword>
<reference evidence="2" key="1">
    <citation type="journal article" date="2020" name="Stud. Mycol.">
        <title>101 Dothideomycetes genomes: a test case for predicting lifestyles and emergence of pathogens.</title>
        <authorList>
            <person name="Haridas S."/>
            <person name="Albert R."/>
            <person name="Binder M."/>
            <person name="Bloem J."/>
            <person name="Labutti K."/>
            <person name="Salamov A."/>
            <person name="Andreopoulos B."/>
            <person name="Baker S."/>
            <person name="Barry K."/>
            <person name="Bills G."/>
            <person name="Bluhm B."/>
            <person name="Cannon C."/>
            <person name="Castanera R."/>
            <person name="Culley D."/>
            <person name="Daum C."/>
            <person name="Ezra D."/>
            <person name="Gonzalez J."/>
            <person name="Henrissat B."/>
            <person name="Kuo A."/>
            <person name="Liang C."/>
            <person name="Lipzen A."/>
            <person name="Lutzoni F."/>
            <person name="Magnuson J."/>
            <person name="Mondo S."/>
            <person name="Nolan M."/>
            <person name="Ohm R."/>
            <person name="Pangilinan J."/>
            <person name="Park H.-J."/>
            <person name="Ramirez L."/>
            <person name="Alfaro M."/>
            <person name="Sun H."/>
            <person name="Tritt A."/>
            <person name="Yoshinaga Y."/>
            <person name="Zwiers L.-H."/>
            <person name="Turgeon B."/>
            <person name="Goodwin S."/>
            <person name="Spatafora J."/>
            <person name="Crous P."/>
            <person name="Grigoriev I."/>
        </authorList>
    </citation>
    <scope>NUCLEOTIDE SEQUENCE</scope>
    <source>
        <strain evidence="2">CBS 122367</strain>
    </source>
</reference>
<feature type="compositionally biased region" description="Polar residues" evidence="1">
    <location>
        <begin position="374"/>
        <end position="404"/>
    </location>
</feature>
<dbReference type="AlphaFoldDB" id="A0A6G1J9Y4"/>
<feature type="region of interest" description="Disordered" evidence="1">
    <location>
        <begin position="374"/>
        <end position="477"/>
    </location>
</feature>
<organism evidence="2 3">
    <name type="scientific">Lentithecium fluviatile CBS 122367</name>
    <dbReference type="NCBI Taxonomy" id="1168545"/>
    <lineage>
        <taxon>Eukaryota</taxon>
        <taxon>Fungi</taxon>
        <taxon>Dikarya</taxon>
        <taxon>Ascomycota</taxon>
        <taxon>Pezizomycotina</taxon>
        <taxon>Dothideomycetes</taxon>
        <taxon>Pleosporomycetidae</taxon>
        <taxon>Pleosporales</taxon>
        <taxon>Massarineae</taxon>
        <taxon>Lentitheciaceae</taxon>
        <taxon>Lentithecium</taxon>
    </lineage>
</organism>
<evidence type="ECO:0000313" key="3">
    <source>
        <dbReference type="Proteomes" id="UP000799291"/>
    </source>
</evidence>
<feature type="compositionally biased region" description="Basic and acidic residues" evidence="1">
    <location>
        <begin position="427"/>
        <end position="445"/>
    </location>
</feature>
<evidence type="ECO:0000313" key="2">
    <source>
        <dbReference type="EMBL" id="KAF2687031.1"/>
    </source>
</evidence>
<accession>A0A6G1J9Y4</accession>
<feature type="compositionally biased region" description="Low complexity" evidence="1">
    <location>
        <begin position="407"/>
        <end position="416"/>
    </location>
</feature>
<name>A0A6G1J9Y4_9PLEO</name>
<proteinExistence type="predicted"/>
<feature type="region of interest" description="Disordered" evidence="1">
    <location>
        <begin position="54"/>
        <end position="76"/>
    </location>
</feature>
<dbReference type="Proteomes" id="UP000799291">
    <property type="component" value="Unassembled WGS sequence"/>
</dbReference>
<dbReference type="EMBL" id="MU005575">
    <property type="protein sequence ID" value="KAF2687031.1"/>
    <property type="molecule type" value="Genomic_DNA"/>
</dbReference>
<protein>
    <submittedName>
        <fullName evidence="2">Uncharacterized protein</fullName>
    </submittedName>
</protein>
<evidence type="ECO:0000256" key="1">
    <source>
        <dbReference type="SAM" id="MobiDB-lite"/>
    </source>
</evidence>